<name>A0A6J6H8P1_9ZZZZ</name>
<proteinExistence type="predicted"/>
<protein>
    <submittedName>
        <fullName evidence="2">Unannotated protein</fullName>
    </submittedName>
</protein>
<evidence type="ECO:0000259" key="1">
    <source>
        <dbReference type="Pfam" id="PF20408"/>
    </source>
</evidence>
<dbReference type="Gene3D" id="3.40.50.1820">
    <property type="entry name" value="alpha/beta hydrolase"/>
    <property type="match status" value="1"/>
</dbReference>
<dbReference type="PANTHER" id="PTHR13136">
    <property type="entry name" value="TESTIS DEVELOPMENT PROTEIN PRTD"/>
    <property type="match status" value="1"/>
</dbReference>
<dbReference type="InterPro" id="IPR029058">
    <property type="entry name" value="AB_hydrolase_fold"/>
</dbReference>
<organism evidence="2">
    <name type="scientific">freshwater metagenome</name>
    <dbReference type="NCBI Taxonomy" id="449393"/>
    <lineage>
        <taxon>unclassified sequences</taxon>
        <taxon>metagenomes</taxon>
        <taxon>ecological metagenomes</taxon>
    </lineage>
</organism>
<reference evidence="2" key="1">
    <citation type="submission" date="2020-05" db="EMBL/GenBank/DDBJ databases">
        <authorList>
            <person name="Chiriac C."/>
            <person name="Salcher M."/>
            <person name="Ghai R."/>
            <person name="Kavagutti S V."/>
        </authorList>
    </citation>
    <scope>NUCLEOTIDE SEQUENCE</scope>
</reference>
<dbReference type="AlphaFoldDB" id="A0A6J6H8P1"/>
<dbReference type="InterPro" id="IPR026555">
    <property type="entry name" value="NSL3/Tex30"/>
</dbReference>
<sequence length="194" mass="21290">MISGVILFPGAGTNANHQSLVAIENHLKQSQPTLNVRRVDFAYRIAGKSFPDRAPVLIETVRNAVLDAAKDWGCATNQIVIGGRSMGGRMCSMAVAETERKLDVAALVCICYPLHPPKQPEKLRTDHLPRVNVETLFVSGTRDEFGTVDEIKNATATIGGSVTHKWIQDARHDLKNRDDEVAELVAHWIMALPS</sequence>
<dbReference type="Pfam" id="PF20408">
    <property type="entry name" value="Abhydrolase_11"/>
    <property type="match status" value="1"/>
</dbReference>
<dbReference type="PANTHER" id="PTHR13136:SF11">
    <property type="entry name" value="TESTIS-EXPRESSED PROTEIN 30"/>
    <property type="match status" value="1"/>
</dbReference>
<accession>A0A6J6H8P1</accession>
<feature type="domain" description="KANL3/Tex30 alpha/beta hydrolase-like" evidence="1">
    <location>
        <begin position="5"/>
        <end position="184"/>
    </location>
</feature>
<dbReference type="EMBL" id="CAEZUN010000157">
    <property type="protein sequence ID" value="CAB4609190.1"/>
    <property type="molecule type" value="Genomic_DNA"/>
</dbReference>
<dbReference type="SUPFAM" id="SSF53474">
    <property type="entry name" value="alpha/beta-Hydrolases"/>
    <property type="match status" value="1"/>
</dbReference>
<dbReference type="InterPro" id="IPR046879">
    <property type="entry name" value="KANL3/Tex30_Abhydrolase"/>
</dbReference>
<evidence type="ECO:0000313" key="2">
    <source>
        <dbReference type="EMBL" id="CAB4609190.1"/>
    </source>
</evidence>
<gene>
    <name evidence="2" type="ORF">UFOPK1826_01151</name>
</gene>